<protein>
    <submittedName>
        <fullName evidence="1">Uncharacterized protein</fullName>
    </submittedName>
</protein>
<sequence length="16" mass="1886">MIDLDFCLVCFVYTCT</sequence>
<dbReference type="AlphaFoldDB" id="A0A2P2IJ41"/>
<name>A0A2P2IJ41_RHIMU</name>
<evidence type="ECO:0000313" key="1">
    <source>
        <dbReference type="EMBL" id="MBW81240.1"/>
    </source>
</evidence>
<dbReference type="EMBL" id="GGEC01000757">
    <property type="protein sequence ID" value="MBW81240.1"/>
    <property type="molecule type" value="Transcribed_RNA"/>
</dbReference>
<proteinExistence type="predicted"/>
<accession>A0A2P2IJ41</accession>
<reference evidence="1" key="1">
    <citation type="submission" date="2018-02" db="EMBL/GenBank/DDBJ databases">
        <title>Rhizophora mucronata_Transcriptome.</title>
        <authorList>
            <person name="Meera S.P."/>
            <person name="Sreeshan A."/>
            <person name="Augustine A."/>
        </authorList>
    </citation>
    <scope>NUCLEOTIDE SEQUENCE</scope>
    <source>
        <tissue evidence="1">Leaf</tissue>
    </source>
</reference>
<organism evidence="1">
    <name type="scientific">Rhizophora mucronata</name>
    <name type="common">Asiatic mangrove</name>
    <dbReference type="NCBI Taxonomy" id="61149"/>
    <lineage>
        <taxon>Eukaryota</taxon>
        <taxon>Viridiplantae</taxon>
        <taxon>Streptophyta</taxon>
        <taxon>Embryophyta</taxon>
        <taxon>Tracheophyta</taxon>
        <taxon>Spermatophyta</taxon>
        <taxon>Magnoliopsida</taxon>
        <taxon>eudicotyledons</taxon>
        <taxon>Gunneridae</taxon>
        <taxon>Pentapetalae</taxon>
        <taxon>rosids</taxon>
        <taxon>fabids</taxon>
        <taxon>Malpighiales</taxon>
        <taxon>Rhizophoraceae</taxon>
        <taxon>Rhizophora</taxon>
    </lineage>
</organism>